<comment type="similarity">
    <text evidence="1 14 15">Belongs to the ATPase B chain family.</text>
</comment>
<dbReference type="GO" id="GO:0005886">
    <property type="term" value="C:plasma membrane"/>
    <property type="evidence" value="ECO:0007669"/>
    <property type="project" value="UniProtKB-SubCell"/>
</dbReference>
<keyword evidence="6 14" id="KW-1133">Transmembrane helix</keyword>
<dbReference type="PANTHER" id="PTHR33445:SF2">
    <property type="entry name" value="ATP SYNTHASE SUBUNIT B', CHLOROPLASTIC"/>
    <property type="match status" value="1"/>
</dbReference>
<evidence type="ECO:0000256" key="3">
    <source>
        <dbReference type="ARBA" id="ARBA00022547"/>
    </source>
</evidence>
<evidence type="ECO:0000256" key="8">
    <source>
        <dbReference type="ARBA" id="ARBA00023136"/>
    </source>
</evidence>
<evidence type="ECO:0000256" key="14">
    <source>
        <dbReference type="HAMAP-Rule" id="MF_01398"/>
    </source>
</evidence>
<keyword evidence="8 14" id="KW-0472">Membrane</keyword>
<evidence type="ECO:0000256" key="16">
    <source>
        <dbReference type="SAM" id="Coils"/>
    </source>
</evidence>
<evidence type="ECO:0000313" key="18">
    <source>
        <dbReference type="Proteomes" id="UP000034954"/>
    </source>
</evidence>
<evidence type="ECO:0000256" key="5">
    <source>
        <dbReference type="ARBA" id="ARBA00022781"/>
    </source>
</evidence>
<dbReference type="HAMAP" id="MF_01398">
    <property type="entry name" value="ATP_synth_b_bprime"/>
    <property type="match status" value="1"/>
</dbReference>
<dbReference type="Pfam" id="PF00430">
    <property type="entry name" value="ATP-synt_B"/>
    <property type="match status" value="1"/>
</dbReference>
<dbReference type="GO" id="GO:0046961">
    <property type="term" value="F:proton-transporting ATPase activity, rotational mechanism"/>
    <property type="evidence" value="ECO:0007669"/>
    <property type="project" value="TreeGrafter"/>
</dbReference>
<dbReference type="Pfam" id="PF00213">
    <property type="entry name" value="OSCP"/>
    <property type="match status" value="1"/>
</dbReference>
<dbReference type="GO" id="GO:0045259">
    <property type="term" value="C:proton-transporting ATP synthase complex"/>
    <property type="evidence" value="ECO:0007669"/>
    <property type="project" value="UniProtKB-KW"/>
</dbReference>
<comment type="subunit">
    <text evidence="12">F-type ATPases have 2 components, F(1) - the catalytic core - and F(0) - the membrane proton channel. F(1) has five subunits: alpha(3), beta(3), gamma(1), delta(1), epsilon(1). F(0) has four main subunits: a(1), b(2) and c(10-14). The alpha and beta chains form an alternating ring which encloses part of the gamma chain. F(1) is attached to F(0) by a central stalk formed by the gamma and epsilon chains, while a peripheral stalk is formed by the delta and b chains.</text>
</comment>
<evidence type="ECO:0000256" key="2">
    <source>
        <dbReference type="ARBA" id="ARBA00022448"/>
    </source>
</evidence>
<evidence type="ECO:0000256" key="9">
    <source>
        <dbReference type="ARBA" id="ARBA00023310"/>
    </source>
</evidence>
<keyword evidence="16" id="KW-0175">Coiled coil</keyword>
<gene>
    <name evidence="14" type="primary">atpF</name>
    <name evidence="17" type="ORF">BROFUL_01697</name>
</gene>
<keyword evidence="18" id="KW-1185">Reference proteome</keyword>
<keyword evidence="5 14" id="KW-0375">Hydrogen ion transport</keyword>
<evidence type="ECO:0000256" key="7">
    <source>
        <dbReference type="ARBA" id="ARBA00023065"/>
    </source>
</evidence>
<keyword evidence="4 14" id="KW-0812">Transmembrane</keyword>
<evidence type="ECO:0000256" key="10">
    <source>
        <dbReference type="ARBA" id="ARBA00025198"/>
    </source>
</evidence>
<sequence>MKFNIWTLLFQIINFVVLLFILKRILYKPIREIIEKRRGLIAKTVEDAEKTKKEAQELKEKHEEEMKKVKELQGQMLEQTRDESLKDRNKLLHEAEQDAAKIIEKEKALFDAEKRRVEAGLKNKTLEIASIFASNLLEDIADEELHKAIVRKFMKGNGGIVSDITKIKGKDETVAIELVTAYPLNMDDIKLFQETLESHIAKKVKINTTVDKTLIAGLKMKAYDMIYDSSLAGQVNALASRLKETT</sequence>
<dbReference type="InterPro" id="IPR002146">
    <property type="entry name" value="ATP_synth_b/b'su_bac/chlpt"/>
</dbReference>
<keyword evidence="14" id="KW-1003">Cell membrane</keyword>
<protein>
    <recommendedName>
        <fullName evidence="14">ATP synthase subunit b</fullName>
    </recommendedName>
    <alternativeName>
        <fullName evidence="14">ATP synthase F(0) sector subunit b</fullName>
    </alternativeName>
    <alternativeName>
        <fullName evidence="14">ATPase subunit I</fullName>
    </alternativeName>
    <alternativeName>
        <fullName evidence="14">F-type ATPase subunit b</fullName>
        <shortName evidence="14">F-ATPase subunit b</shortName>
    </alternativeName>
</protein>
<comment type="function">
    <text evidence="10 14">F(1)F(0) ATP synthase produces ATP from ADP in the presence of a proton or sodium gradient. F-type ATPases consist of two structural domains, F(1) containing the extramembraneous catalytic core and F(0) containing the membrane proton channel, linked together by a central stalk and a peripheral stalk. During catalysis, ATP synthesis in the catalytic domain of F(1) is coupled via a rotary mechanism of the central stalk subunits to proton translocation.</text>
</comment>
<dbReference type="InterPro" id="IPR005864">
    <property type="entry name" value="ATP_synth_F0_bsu_bac"/>
</dbReference>
<dbReference type="CDD" id="cd06503">
    <property type="entry name" value="ATP-synt_Fo_b"/>
    <property type="match status" value="1"/>
</dbReference>
<evidence type="ECO:0000256" key="12">
    <source>
        <dbReference type="ARBA" id="ARBA00026054"/>
    </source>
</evidence>
<dbReference type="InterPro" id="IPR050059">
    <property type="entry name" value="ATP_synthase_B_chain"/>
</dbReference>
<dbReference type="PANTHER" id="PTHR33445">
    <property type="entry name" value="ATP SYNTHASE SUBUNIT B', CHLOROPLASTIC"/>
    <property type="match status" value="1"/>
</dbReference>
<comment type="function">
    <text evidence="11">Component of the F(0) channel, it forms part of the peripheral stalk, linking F(1) to F(0). The b'-subunit is a diverged and duplicated form of b found in plants and photosynthetic bacteria.</text>
</comment>
<keyword evidence="3 14" id="KW-0138">CF(0)</keyword>
<evidence type="ECO:0000256" key="6">
    <source>
        <dbReference type="ARBA" id="ARBA00022989"/>
    </source>
</evidence>
<comment type="subunit">
    <text evidence="14">F-type ATPases have 2 components, F(1) - the catalytic core - and F(0) - the membrane proton channel. F(1) has five subunits: alpha(3), beta(3), gamma(1), delta(1), epsilon(1). F(0) has three main subunits: a(1), b(2) and c(10-14). The alpha and beta chains form an alternating ring which encloses part of the gamma chain. F(1) is attached to F(0) by a central stalk formed by the gamma and epsilon chains, while a peripheral stalk is formed by the delta and b chains.</text>
</comment>
<dbReference type="GO" id="GO:0046933">
    <property type="term" value="F:proton-transporting ATP synthase activity, rotational mechanism"/>
    <property type="evidence" value="ECO:0007669"/>
    <property type="project" value="UniProtKB-UniRule"/>
</dbReference>
<organism evidence="17 18">
    <name type="scientific">Candidatus Brocadia fulgida</name>
    <dbReference type="NCBI Taxonomy" id="380242"/>
    <lineage>
        <taxon>Bacteria</taxon>
        <taxon>Pseudomonadati</taxon>
        <taxon>Planctomycetota</taxon>
        <taxon>Candidatus Brocadiia</taxon>
        <taxon>Candidatus Brocadiales</taxon>
        <taxon>Candidatus Brocadiaceae</taxon>
        <taxon>Candidatus Brocadia</taxon>
    </lineage>
</organism>
<dbReference type="InterPro" id="IPR000711">
    <property type="entry name" value="ATPase_OSCP/dsu"/>
</dbReference>
<keyword evidence="9 14" id="KW-0066">ATP synthesis</keyword>
<reference evidence="17 18" key="1">
    <citation type="journal article" date="2013" name="BMC Microbiol.">
        <title>Identification of the type II cytochrome c maturation pathway in anammox bacteria by comparative genomics.</title>
        <authorList>
            <person name="Ferousi C."/>
            <person name="Speth D.R."/>
            <person name="Reimann J."/>
            <person name="Op den Camp H.J."/>
            <person name="Allen J.W."/>
            <person name="Keltjens J.T."/>
            <person name="Jetten M.S."/>
        </authorList>
    </citation>
    <scope>NUCLEOTIDE SEQUENCE [LARGE SCALE GENOMIC DNA]</scope>
    <source>
        <strain evidence="17">RU1</strain>
    </source>
</reference>
<feature type="transmembrane region" description="Helical" evidence="14">
    <location>
        <begin position="6"/>
        <end position="27"/>
    </location>
</feature>
<evidence type="ECO:0000256" key="13">
    <source>
        <dbReference type="ARBA" id="ARBA00037847"/>
    </source>
</evidence>
<dbReference type="GO" id="GO:0012505">
    <property type="term" value="C:endomembrane system"/>
    <property type="evidence" value="ECO:0007669"/>
    <property type="project" value="UniProtKB-SubCell"/>
</dbReference>
<dbReference type="AlphaFoldDB" id="A0A0M2UVI8"/>
<comment type="subcellular location">
    <subcellularLocation>
        <location evidence="14">Cell membrane</location>
        <topology evidence="14">Single-pass membrane protein</topology>
    </subcellularLocation>
    <subcellularLocation>
        <location evidence="13">Endomembrane system</location>
        <topology evidence="13">Single-pass membrane protein</topology>
    </subcellularLocation>
</comment>
<keyword evidence="7 14" id="KW-0406">Ion transport</keyword>
<comment type="caution">
    <text evidence="17">The sequence shown here is derived from an EMBL/GenBank/DDBJ whole genome shotgun (WGS) entry which is preliminary data.</text>
</comment>
<name>A0A0M2UVI8_9BACT</name>
<evidence type="ECO:0000256" key="1">
    <source>
        <dbReference type="ARBA" id="ARBA00005513"/>
    </source>
</evidence>
<evidence type="ECO:0000313" key="17">
    <source>
        <dbReference type="EMBL" id="KKO19590.1"/>
    </source>
</evidence>
<evidence type="ECO:0000256" key="4">
    <source>
        <dbReference type="ARBA" id="ARBA00022692"/>
    </source>
</evidence>
<evidence type="ECO:0000256" key="15">
    <source>
        <dbReference type="RuleBase" id="RU003848"/>
    </source>
</evidence>
<proteinExistence type="inferred from homology"/>
<evidence type="ECO:0000256" key="11">
    <source>
        <dbReference type="ARBA" id="ARBA00025614"/>
    </source>
</evidence>
<dbReference type="EMBL" id="LAQJ01000176">
    <property type="protein sequence ID" value="KKO19590.1"/>
    <property type="molecule type" value="Genomic_DNA"/>
</dbReference>
<accession>A0A0M2UVI8</accession>
<keyword evidence="2 14" id="KW-0813">Transport</keyword>
<dbReference type="Proteomes" id="UP000034954">
    <property type="component" value="Unassembled WGS sequence"/>
</dbReference>
<feature type="coiled-coil region" evidence="16">
    <location>
        <begin position="41"/>
        <end position="82"/>
    </location>
</feature>
<dbReference type="NCBIfam" id="TIGR01144">
    <property type="entry name" value="ATP_synt_b"/>
    <property type="match status" value="1"/>
</dbReference>